<dbReference type="PROSITE" id="PS51192">
    <property type="entry name" value="HELICASE_ATP_BIND_1"/>
    <property type="match status" value="1"/>
</dbReference>
<dbReference type="EMBL" id="BAFC01000086">
    <property type="protein sequence ID" value="GAB40101.1"/>
    <property type="molecule type" value="Genomic_DNA"/>
</dbReference>
<reference evidence="4 5" key="1">
    <citation type="submission" date="2012-02" db="EMBL/GenBank/DDBJ databases">
        <title>Whole genome shotgun sequence of Gordonia sputi NBRC 100414.</title>
        <authorList>
            <person name="Yoshida I."/>
            <person name="Hosoyama A."/>
            <person name="Tsuchikane K."/>
            <person name="Katsumata H."/>
            <person name="Yamazaki S."/>
            <person name="Fujita N."/>
        </authorList>
    </citation>
    <scope>NUCLEOTIDE SEQUENCE [LARGE SCALE GENOMIC DNA]</scope>
    <source>
        <strain evidence="4 5">NBRC 100414</strain>
    </source>
</reference>
<keyword evidence="4" id="KW-0067">ATP-binding</keyword>
<evidence type="ECO:0000313" key="5">
    <source>
        <dbReference type="Proteomes" id="UP000005845"/>
    </source>
</evidence>
<gene>
    <name evidence="4" type="ORF">GOSPT_088_00150</name>
</gene>
<dbReference type="Pfam" id="PF00271">
    <property type="entry name" value="Helicase_C"/>
    <property type="match status" value="1"/>
</dbReference>
<dbReference type="Pfam" id="PF00176">
    <property type="entry name" value="SNF2-rel_dom"/>
    <property type="match status" value="1"/>
</dbReference>
<dbReference type="Gene3D" id="3.40.50.300">
    <property type="entry name" value="P-loop containing nucleotide triphosphate hydrolases"/>
    <property type="match status" value="1"/>
</dbReference>
<evidence type="ECO:0000313" key="4">
    <source>
        <dbReference type="EMBL" id="GAB40101.1"/>
    </source>
</evidence>
<dbReference type="PANTHER" id="PTHR10799">
    <property type="entry name" value="SNF2/RAD54 HELICASE FAMILY"/>
    <property type="match status" value="1"/>
</dbReference>
<dbReference type="AlphaFoldDB" id="H5U2Z3"/>
<dbReference type="InterPro" id="IPR001650">
    <property type="entry name" value="Helicase_C-like"/>
</dbReference>
<proteinExistence type="predicted"/>
<evidence type="ECO:0000259" key="2">
    <source>
        <dbReference type="PROSITE" id="PS51192"/>
    </source>
</evidence>
<dbReference type="SMART" id="SM00490">
    <property type="entry name" value="HELICc"/>
    <property type="match status" value="1"/>
</dbReference>
<dbReference type="SMART" id="SM00487">
    <property type="entry name" value="DEXDc"/>
    <property type="match status" value="1"/>
</dbReference>
<dbReference type="GO" id="GO:0005524">
    <property type="term" value="F:ATP binding"/>
    <property type="evidence" value="ECO:0007669"/>
    <property type="project" value="InterPro"/>
</dbReference>
<dbReference type="CDD" id="cd18793">
    <property type="entry name" value="SF2_C_SNF"/>
    <property type="match status" value="1"/>
</dbReference>
<organism evidence="4 5">
    <name type="scientific">Gordonia sputi NBRC 100414</name>
    <dbReference type="NCBI Taxonomy" id="1089453"/>
    <lineage>
        <taxon>Bacteria</taxon>
        <taxon>Bacillati</taxon>
        <taxon>Actinomycetota</taxon>
        <taxon>Actinomycetes</taxon>
        <taxon>Mycobacteriales</taxon>
        <taxon>Gordoniaceae</taxon>
        <taxon>Gordonia</taxon>
    </lineage>
</organism>
<feature type="domain" description="Helicase ATP-binding" evidence="2">
    <location>
        <begin position="527"/>
        <end position="689"/>
    </location>
</feature>
<keyword evidence="5" id="KW-1185">Reference proteome</keyword>
<dbReference type="InterPro" id="IPR049730">
    <property type="entry name" value="SNF2/RAD54-like_C"/>
</dbReference>
<protein>
    <submittedName>
        <fullName evidence="4">Putative helicase</fullName>
    </submittedName>
</protein>
<dbReference type="GO" id="GO:0004386">
    <property type="term" value="F:helicase activity"/>
    <property type="evidence" value="ECO:0007669"/>
    <property type="project" value="UniProtKB-KW"/>
</dbReference>
<dbReference type="Gene3D" id="3.40.50.10810">
    <property type="entry name" value="Tandem AAA-ATPase domain"/>
    <property type="match status" value="1"/>
</dbReference>
<evidence type="ECO:0000256" key="1">
    <source>
        <dbReference type="ARBA" id="ARBA00022801"/>
    </source>
</evidence>
<dbReference type="InterPro" id="IPR038718">
    <property type="entry name" value="SNF2-like_sf"/>
</dbReference>
<dbReference type="PROSITE" id="PS51194">
    <property type="entry name" value="HELICASE_CTER"/>
    <property type="match status" value="1"/>
</dbReference>
<keyword evidence="4" id="KW-0347">Helicase</keyword>
<sequence length="976" mass="106758">MALSFRQATPTKYSLGPSLQLRPMLMGRQGRWIKTGATWREVISGYNTSSLKATHAGAIRALHQAITGHSYATSSDWLSMAAANHVVWDALRSVRDAGVEMVVDAVPGAVEVELTTASLRYDIEANPDGAALRCGLAIDGELIGDRLRGYIGRDVPSGVWLVGDRVLSLAGFDPPLVKAEVDLLAHNSPVLIPHEDLDEFAVEVVPRIEQRRAVRVADGVLTPPDVSGPFAVLTLTDSGGNYRYGWSVGYQVNDRRHVFDVAENVGATPYRDVSAESELWESLREPMQEVVECIASWFSKAWTAAATQRSSTVRDLQHAFEQASLAGQQVEMLPAMALATAVPITSVDAALLVATVLPDLAGDERIVIDNRIAVDFRQLDDEPSISFTADDSTGNDWFGLGVTVTVGDHQVPTSRLISELSSGATHLILDDGSYFSLDVPELRRLAELIAEARALGEIENGKVSARSMNATLWEELLELGVVDKQIAQWRAQMAKLAALTPPKRVACPRTLKAKLRDYQRDGLNWLAFLSDNNIGGILADDMGLGKTIQTLAMITRVVKSTPQARYLVVAPTSVVPNWVAEAGRFAPSLTVSSVVATPAKSGIAVSDAAAGANIVVTSYTLMRLLFDDLDALRWDGIIFDEAQFIKNHTGKTHQAARRLEAPSKIAITGTPMENNLMELWALLSVTAPGLFPSPTAFTEYFRKPIESGAHPERMETLRRRIKPIMLRRKKEQVALDLPAKQEQVLALELNSRHRRIYDTRLTRERQKVLGLLGDWEKNRFQVFRSLSLLRQLSLHAGLVDGTHSGVASAKVEYLMEALPELVAEGHSALVFSQFTGFLDIIRAHLDDAELAYSYLDGSMTANARAQAVDQFTSGATQIFLISLKAGGFGLNLTEADYCFVCDPWWNPAAEAQAVDRAHRIGQQRPVTVCRLVSANTIEERVVGLQDRKRALFDAAIDDGELFGTALSSDDIREMLG</sequence>
<feature type="domain" description="Helicase C-terminal" evidence="3">
    <location>
        <begin position="810"/>
        <end position="976"/>
    </location>
</feature>
<comment type="caution">
    <text evidence="4">The sequence shown here is derived from an EMBL/GenBank/DDBJ whole genome shotgun (WGS) entry which is preliminary data.</text>
</comment>
<dbReference type="eggNOG" id="COG0553">
    <property type="taxonomic scope" value="Bacteria"/>
</dbReference>
<dbReference type="GO" id="GO:0016787">
    <property type="term" value="F:hydrolase activity"/>
    <property type="evidence" value="ECO:0007669"/>
    <property type="project" value="UniProtKB-KW"/>
</dbReference>
<evidence type="ECO:0000259" key="3">
    <source>
        <dbReference type="PROSITE" id="PS51194"/>
    </source>
</evidence>
<keyword evidence="4" id="KW-0547">Nucleotide-binding</keyword>
<keyword evidence="1" id="KW-0378">Hydrolase</keyword>
<dbReference type="InterPro" id="IPR000330">
    <property type="entry name" value="SNF2_N"/>
</dbReference>
<dbReference type="Proteomes" id="UP000005845">
    <property type="component" value="Unassembled WGS sequence"/>
</dbReference>
<dbReference type="InterPro" id="IPR014001">
    <property type="entry name" value="Helicase_ATP-bd"/>
</dbReference>
<dbReference type="SUPFAM" id="SSF52540">
    <property type="entry name" value="P-loop containing nucleoside triphosphate hydrolases"/>
    <property type="match status" value="2"/>
</dbReference>
<dbReference type="InterPro" id="IPR027417">
    <property type="entry name" value="P-loop_NTPase"/>
</dbReference>
<name>H5U2Z3_9ACTN</name>
<accession>H5U2Z3</accession>